<organism evidence="2 3">
    <name type="scientific">Catellatospora bangladeshensis</name>
    <dbReference type="NCBI Taxonomy" id="310355"/>
    <lineage>
        <taxon>Bacteria</taxon>
        <taxon>Bacillati</taxon>
        <taxon>Actinomycetota</taxon>
        <taxon>Actinomycetes</taxon>
        <taxon>Micromonosporales</taxon>
        <taxon>Micromonosporaceae</taxon>
        <taxon>Catellatospora</taxon>
    </lineage>
</organism>
<evidence type="ECO:0000313" key="3">
    <source>
        <dbReference type="Proteomes" id="UP000601223"/>
    </source>
</evidence>
<reference evidence="2 3" key="1">
    <citation type="submission" date="2021-01" db="EMBL/GenBank/DDBJ databases">
        <title>Whole genome shotgun sequence of Catellatospora bangladeshensis NBRC 107357.</title>
        <authorList>
            <person name="Komaki H."/>
            <person name="Tamura T."/>
        </authorList>
    </citation>
    <scope>NUCLEOTIDE SEQUENCE [LARGE SCALE GENOMIC DNA]</scope>
    <source>
        <strain evidence="2 3">NBRC 107357</strain>
    </source>
</reference>
<dbReference type="Gene3D" id="1.20.1290.10">
    <property type="entry name" value="AhpD-like"/>
    <property type="match status" value="1"/>
</dbReference>
<protein>
    <recommendedName>
        <fullName evidence="1">Carboxymuconolactone decarboxylase-like domain-containing protein</fullName>
    </recommendedName>
</protein>
<dbReference type="GO" id="GO:0051920">
    <property type="term" value="F:peroxiredoxin activity"/>
    <property type="evidence" value="ECO:0007669"/>
    <property type="project" value="InterPro"/>
</dbReference>
<dbReference type="InterPro" id="IPR029032">
    <property type="entry name" value="AhpD-like"/>
</dbReference>
<sequence>MQTTPSEANTPDYLPSVYKQFLNRYPEVAQAQGALARAVDQRSPFDERTDRLIKLALAIGAEAQGAVRSNVRKALQHGATVDEVRAVALAAITTCGFPTAIAALGWIEDVTTADR</sequence>
<name>A0A8J3JML8_9ACTN</name>
<dbReference type="Pfam" id="PF02627">
    <property type="entry name" value="CMD"/>
    <property type="match status" value="1"/>
</dbReference>
<gene>
    <name evidence="2" type="ORF">Cba03nite_47950</name>
</gene>
<dbReference type="Proteomes" id="UP000601223">
    <property type="component" value="Unassembled WGS sequence"/>
</dbReference>
<comment type="caution">
    <text evidence="2">The sequence shown here is derived from an EMBL/GenBank/DDBJ whole genome shotgun (WGS) entry which is preliminary data.</text>
</comment>
<dbReference type="AlphaFoldDB" id="A0A8J3JML8"/>
<dbReference type="RefSeq" id="WP_203750299.1">
    <property type="nucleotide sequence ID" value="NZ_BONF01000029.1"/>
</dbReference>
<feature type="domain" description="Carboxymuconolactone decarboxylase-like" evidence="1">
    <location>
        <begin position="26"/>
        <end position="109"/>
    </location>
</feature>
<keyword evidence="3" id="KW-1185">Reference proteome</keyword>
<dbReference type="InterPro" id="IPR003779">
    <property type="entry name" value="CMD-like"/>
</dbReference>
<dbReference type="EMBL" id="BONF01000029">
    <property type="protein sequence ID" value="GIF83446.1"/>
    <property type="molecule type" value="Genomic_DNA"/>
</dbReference>
<evidence type="ECO:0000259" key="1">
    <source>
        <dbReference type="Pfam" id="PF02627"/>
    </source>
</evidence>
<evidence type="ECO:0000313" key="2">
    <source>
        <dbReference type="EMBL" id="GIF83446.1"/>
    </source>
</evidence>
<dbReference type="SUPFAM" id="SSF69118">
    <property type="entry name" value="AhpD-like"/>
    <property type="match status" value="1"/>
</dbReference>
<proteinExistence type="predicted"/>
<accession>A0A8J3JML8</accession>